<organism evidence="1">
    <name type="scientific">uncultured Caudovirales phage</name>
    <dbReference type="NCBI Taxonomy" id="2100421"/>
    <lineage>
        <taxon>Viruses</taxon>
        <taxon>Duplodnaviria</taxon>
        <taxon>Heunggongvirae</taxon>
        <taxon>Uroviricota</taxon>
        <taxon>Caudoviricetes</taxon>
        <taxon>Peduoviridae</taxon>
        <taxon>Maltschvirus</taxon>
        <taxon>Maltschvirus maltsch</taxon>
    </lineage>
</organism>
<gene>
    <name evidence="1" type="ORF">UFOVP28_55</name>
</gene>
<dbReference type="EMBL" id="LR796165">
    <property type="protein sequence ID" value="CAB4122847.1"/>
    <property type="molecule type" value="Genomic_DNA"/>
</dbReference>
<reference evidence="1" key="1">
    <citation type="submission" date="2020-04" db="EMBL/GenBank/DDBJ databases">
        <authorList>
            <person name="Chiriac C."/>
            <person name="Salcher M."/>
            <person name="Ghai R."/>
            <person name="Kavagutti S V."/>
        </authorList>
    </citation>
    <scope>NUCLEOTIDE SEQUENCE</scope>
</reference>
<proteinExistence type="predicted"/>
<evidence type="ECO:0000313" key="1">
    <source>
        <dbReference type="EMBL" id="CAB4122847.1"/>
    </source>
</evidence>
<protein>
    <submittedName>
        <fullName evidence="1">Uncharacterized protein</fullName>
    </submittedName>
</protein>
<name>A0A6J5KPL3_9CAUD</name>
<accession>A0A6J5KPL3</accession>
<sequence>MALAALAPLLGSLAGGGLASSGALGALGMGNLFAGAGGTLLGSALGSGLGTTIATGDPLKGIESGLLGYGLGGAMNAFGGAGGAANTVGQVTQGAGSAGSNALVQAGQEVAKNAVPTLDAAGNVIGQQIGTAAGAGMPYAALASSPMLANPALVGQIGAAAPAAYGGMAGGLAGMLPSATVAMPGLSITGEALQPAAPVTPTYTSPGLTPYKSRSAATIASSYRPGIDPEMLYFTPAGGFANGGAVAPLPNGHYDTPRGSMNFGDFFNSLSQGGNGFSMPGYNTSDGSTDRPGLHMQMPQAQTPVVAPGSPMQPQGNAMWNQISGGLPALPQGFQQGMSVQPYARGGHVSAGRNMIDSRGLGFLNHEAMKAGMPMGGPMAMPAGMNPPMGGQIGRFANGGAPMGPGLASIASPSMAVPDIAGDGSSDSIPATIDGQQPALLSSDEHVIPADAVAHIGNGSSSAGHKALKGMVNRVRLAKSGKTGLPKRLDPRAMMPA</sequence>